<evidence type="ECO:0000259" key="1">
    <source>
        <dbReference type="PROSITE" id="PS51186"/>
    </source>
</evidence>
<evidence type="ECO:0000313" key="2">
    <source>
        <dbReference type="EMBL" id="GHD09219.1"/>
    </source>
</evidence>
<proteinExistence type="predicted"/>
<dbReference type="RefSeq" id="WP_189350449.1">
    <property type="nucleotide sequence ID" value="NZ_BMXK01000009.1"/>
</dbReference>
<dbReference type="PROSITE" id="PS51186">
    <property type="entry name" value="GNAT"/>
    <property type="match status" value="1"/>
</dbReference>
<comment type="caution">
    <text evidence="2">The sequence shown here is derived from an EMBL/GenBank/DDBJ whole genome shotgun (WGS) entry which is preliminary data.</text>
</comment>
<dbReference type="Proteomes" id="UP000642819">
    <property type="component" value="Unassembled WGS sequence"/>
</dbReference>
<evidence type="ECO:0000313" key="3">
    <source>
        <dbReference type="Proteomes" id="UP000642819"/>
    </source>
</evidence>
<dbReference type="SUPFAM" id="SSF55729">
    <property type="entry name" value="Acyl-CoA N-acyltransferases (Nat)"/>
    <property type="match status" value="1"/>
</dbReference>
<dbReference type="InterPro" id="IPR051908">
    <property type="entry name" value="Ribosomal_N-acetyltransferase"/>
</dbReference>
<sequence>MTTVPFPPWPAVPPAHGAVLLRSVRAGDAAMARELSTDAYLPTIGTLPPNADEAAALAWVERQQQRYADNVGFSFTIAEAATDTAIGHCGLWLGELSAGRASAGYAIVPSARGKGRATEALIALTRFAWSIEQLHRISLYIELWNVGSIRTAERAGYHAEGLLRSYQLIGGVRRDMLLYAAVRP</sequence>
<dbReference type="PANTHER" id="PTHR43441:SF10">
    <property type="entry name" value="ACETYLTRANSFERASE"/>
    <property type="match status" value="1"/>
</dbReference>
<feature type="domain" description="N-acetyltransferase" evidence="1">
    <location>
        <begin position="19"/>
        <end position="179"/>
    </location>
</feature>
<dbReference type="InterPro" id="IPR000182">
    <property type="entry name" value="GNAT_dom"/>
</dbReference>
<dbReference type="Gene3D" id="3.40.630.30">
    <property type="match status" value="1"/>
</dbReference>
<dbReference type="EMBL" id="BMXK01000009">
    <property type="protein sequence ID" value="GHD09219.1"/>
    <property type="molecule type" value="Genomic_DNA"/>
</dbReference>
<protein>
    <recommendedName>
        <fullName evidence="1">N-acetyltransferase domain-containing protein</fullName>
    </recommendedName>
</protein>
<accession>A0ABQ3GIP3</accession>
<keyword evidence="3" id="KW-1185">Reference proteome</keyword>
<dbReference type="InterPro" id="IPR016181">
    <property type="entry name" value="Acyl_CoA_acyltransferase"/>
</dbReference>
<name>A0ABQ3GIP3_9MICC</name>
<dbReference type="PANTHER" id="PTHR43441">
    <property type="entry name" value="RIBOSOMAL-PROTEIN-SERINE ACETYLTRANSFERASE"/>
    <property type="match status" value="1"/>
</dbReference>
<reference evidence="3" key="1">
    <citation type="journal article" date="2019" name="Int. J. Syst. Evol. Microbiol.">
        <title>The Global Catalogue of Microorganisms (GCM) 10K type strain sequencing project: providing services to taxonomists for standard genome sequencing and annotation.</title>
        <authorList>
            <consortium name="The Broad Institute Genomics Platform"/>
            <consortium name="The Broad Institute Genome Sequencing Center for Infectious Disease"/>
            <person name="Wu L."/>
            <person name="Ma J."/>
        </authorList>
    </citation>
    <scope>NUCLEOTIDE SEQUENCE [LARGE SCALE GENOMIC DNA]</scope>
    <source>
        <strain evidence="3">KCTC 19466</strain>
    </source>
</reference>
<organism evidence="2 3">
    <name type="scientific">Zhihengliuella salsuginis</name>
    <dbReference type="NCBI Taxonomy" id="578222"/>
    <lineage>
        <taxon>Bacteria</taxon>
        <taxon>Bacillati</taxon>
        <taxon>Actinomycetota</taxon>
        <taxon>Actinomycetes</taxon>
        <taxon>Micrococcales</taxon>
        <taxon>Micrococcaceae</taxon>
        <taxon>Zhihengliuella</taxon>
    </lineage>
</organism>
<gene>
    <name evidence="2" type="ORF">GCM10008096_21660</name>
</gene>
<dbReference type="Pfam" id="PF13302">
    <property type="entry name" value="Acetyltransf_3"/>
    <property type="match status" value="1"/>
</dbReference>